<dbReference type="OrthoDB" id="10324709at2759"/>
<gene>
    <name evidence="1" type="ORF">Bhyg_12599</name>
</gene>
<accession>A0A9Q0MZW0</accession>
<keyword evidence="2" id="KW-1185">Reference proteome</keyword>
<comment type="caution">
    <text evidence="1">The sequence shown here is derived from an EMBL/GenBank/DDBJ whole genome shotgun (WGS) entry which is preliminary data.</text>
</comment>
<dbReference type="EMBL" id="WJQU01000003">
    <property type="protein sequence ID" value="KAJ6639852.1"/>
    <property type="molecule type" value="Genomic_DNA"/>
</dbReference>
<dbReference type="Proteomes" id="UP001151699">
    <property type="component" value="Chromosome X"/>
</dbReference>
<protein>
    <submittedName>
        <fullName evidence="1">Uncharacterized protein</fullName>
    </submittedName>
</protein>
<name>A0A9Q0MZW0_9DIPT</name>
<proteinExistence type="predicted"/>
<organism evidence="1 2">
    <name type="scientific">Pseudolycoriella hygida</name>
    <dbReference type="NCBI Taxonomy" id="35572"/>
    <lineage>
        <taxon>Eukaryota</taxon>
        <taxon>Metazoa</taxon>
        <taxon>Ecdysozoa</taxon>
        <taxon>Arthropoda</taxon>
        <taxon>Hexapoda</taxon>
        <taxon>Insecta</taxon>
        <taxon>Pterygota</taxon>
        <taxon>Neoptera</taxon>
        <taxon>Endopterygota</taxon>
        <taxon>Diptera</taxon>
        <taxon>Nematocera</taxon>
        <taxon>Sciaroidea</taxon>
        <taxon>Sciaridae</taxon>
        <taxon>Pseudolycoriella</taxon>
    </lineage>
</organism>
<evidence type="ECO:0000313" key="1">
    <source>
        <dbReference type="EMBL" id="KAJ6639852.1"/>
    </source>
</evidence>
<evidence type="ECO:0000313" key="2">
    <source>
        <dbReference type="Proteomes" id="UP001151699"/>
    </source>
</evidence>
<sequence>MRFLRESKKYFPKVVRPMASVNPVFNYMSNKHHKPEELTVRRTMKYQNCSQIVPTVGLNNLVLYDCHNENTSSRMKRSFGESFCQLLTTSNARGSTKDLFLTQDANEKDDLFTGTSNNTLDWMKFGDLNLTSQTQRSPTLRNDSVDIFTVNDSRPDLASSLVSSYSFFEMGLNNRQFDEVPSSDIYSYELDLDQQMHQSKNDEHCPQVGTFDMNLRQRNSDWTGIESFNVTEICSALNLPEWHMTSALFQSHDESTEKFAVSSYDMTQDAIDEHGSYSDFNPLVTSTPKSRKNSKRWNSENHQLSDFSQWMNIVDEGSLLNQRIGQTTTNFSVLDTLDDFDEQFFS</sequence>
<dbReference type="AlphaFoldDB" id="A0A9Q0MZW0"/>
<reference evidence="1" key="1">
    <citation type="submission" date="2022-07" db="EMBL/GenBank/DDBJ databases">
        <authorList>
            <person name="Trinca V."/>
            <person name="Uliana J.V.C."/>
            <person name="Torres T.T."/>
            <person name="Ward R.J."/>
            <person name="Monesi N."/>
        </authorList>
    </citation>
    <scope>NUCLEOTIDE SEQUENCE</scope>
    <source>
        <strain evidence="1">HSMRA1968</strain>
        <tissue evidence="1">Whole embryos</tissue>
    </source>
</reference>